<evidence type="ECO:0000313" key="2">
    <source>
        <dbReference type="Proteomes" id="UP000222523"/>
    </source>
</evidence>
<protein>
    <submittedName>
        <fullName evidence="1">Uncharacterized protein</fullName>
    </submittedName>
</protein>
<accession>A0ABX4KEK5</accession>
<keyword evidence="2" id="KW-1185">Reference proteome</keyword>
<reference evidence="1 2" key="1">
    <citation type="submission" date="2015-02" db="EMBL/GenBank/DDBJ databases">
        <title>Nostoc linckia genome annotation.</title>
        <authorList>
            <person name="Zhou Z."/>
        </authorList>
    </citation>
    <scope>NUCLEOTIDE SEQUENCE [LARGE SCALE GENOMIC DNA]</scope>
    <source>
        <strain evidence="2">z7</strain>
    </source>
</reference>
<dbReference type="EMBL" id="LAHC01000197">
    <property type="protein sequence ID" value="PHJ83470.1"/>
    <property type="molecule type" value="Genomic_DNA"/>
</dbReference>
<comment type="caution">
    <text evidence="1">The sequence shown here is derived from an EMBL/GenBank/DDBJ whole genome shotgun (WGS) entry which is preliminary data.</text>
</comment>
<organism evidence="1 2">
    <name type="scientific">Nostoc linckia z7</name>
    <dbReference type="NCBI Taxonomy" id="1628745"/>
    <lineage>
        <taxon>Bacteria</taxon>
        <taxon>Bacillati</taxon>
        <taxon>Cyanobacteriota</taxon>
        <taxon>Cyanophyceae</taxon>
        <taxon>Nostocales</taxon>
        <taxon>Nostocaceae</taxon>
        <taxon>Nostoc</taxon>
    </lineage>
</organism>
<sequence>MKFLTKVVPTEEAREGSVSWRLAKETGQPYLYAKYFDVNAGQWICDNSYVGEDGDYFLESDLIPYEEAKAKESGKGMFVELSTEQGKRLFNVFKINDIIPENEGAKVMYEYNYHSPNVYIIVSESYESIKQLLTDKGLML</sequence>
<name>A0ABX4KEK5_NOSLI</name>
<gene>
    <name evidence="1" type="ORF">VF04_36685</name>
</gene>
<evidence type="ECO:0000313" key="1">
    <source>
        <dbReference type="EMBL" id="PHJ83470.1"/>
    </source>
</evidence>
<dbReference type="RefSeq" id="WP_099072728.1">
    <property type="nucleotide sequence ID" value="NZ_LAHC01000197.1"/>
</dbReference>
<proteinExistence type="predicted"/>
<dbReference type="Proteomes" id="UP000222523">
    <property type="component" value="Unassembled WGS sequence"/>
</dbReference>